<proteinExistence type="predicted"/>
<dbReference type="AlphaFoldDB" id="A0AA87NTZ1"/>
<name>A0AA87NTZ1_TREMD</name>
<dbReference type="Proteomes" id="UP000014634">
    <property type="component" value="Unassembled WGS sequence"/>
</dbReference>
<protein>
    <submittedName>
        <fullName evidence="1">Uncharacterized protein</fullName>
    </submittedName>
</protein>
<accession>A0AA87NTZ1</accession>
<sequence length="58" mass="7095">MNVGVFPKKERYTPRKYFTESDFREMETKLKDETYIQAAIYRLASILTEQMMYMKDEE</sequence>
<evidence type="ECO:0000313" key="1">
    <source>
        <dbReference type="EMBL" id="EPF28423.1"/>
    </source>
</evidence>
<dbReference type="EMBL" id="ATFE01000012">
    <property type="protein sequence ID" value="EPF28423.1"/>
    <property type="molecule type" value="Genomic_DNA"/>
</dbReference>
<comment type="caution">
    <text evidence="1">The sequence shown here is derived from an EMBL/GenBank/DDBJ whole genome shotgun (WGS) entry which is preliminary data.</text>
</comment>
<reference evidence="1 2" key="1">
    <citation type="submission" date="2013-04" db="EMBL/GenBank/DDBJ databases">
        <title>The Genome Sequence of Treponema medium ATCC 700293.</title>
        <authorList>
            <consortium name="The Broad Institute Genomics Platform"/>
            <person name="Earl A."/>
            <person name="Ward D."/>
            <person name="Feldgarden M."/>
            <person name="Gevers D."/>
            <person name="Leonetti C."/>
            <person name="Blanton J.M."/>
            <person name="Dewhirst F.E."/>
            <person name="Izard J."/>
            <person name="Walker B."/>
            <person name="Young S."/>
            <person name="Zeng Q."/>
            <person name="Gargeya S."/>
            <person name="Fitzgerald M."/>
            <person name="Haas B."/>
            <person name="Abouelleil A."/>
            <person name="Allen A.W."/>
            <person name="Alvarado L."/>
            <person name="Arachchi H.M."/>
            <person name="Berlin A.M."/>
            <person name="Chapman S.B."/>
            <person name="Gainer-Dewar J."/>
            <person name="Goldberg J."/>
            <person name="Griggs A."/>
            <person name="Gujja S."/>
            <person name="Hansen M."/>
            <person name="Howarth C."/>
            <person name="Imamovic A."/>
            <person name="Ireland A."/>
            <person name="Larimer J."/>
            <person name="McCowan C."/>
            <person name="Murphy C."/>
            <person name="Pearson M."/>
            <person name="Poon T.W."/>
            <person name="Priest M."/>
            <person name="Roberts A."/>
            <person name="Saif S."/>
            <person name="Shea T."/>
            <person name="Sisk P."/>
            <person name="Sykes S."/>
            <person name="Wortman J."/>
            <person name="Nusbaum C."/>
            <person name="Birren B."/>
        </authorList>
    </citation>
    <scope>NUCLEOTIDE SEQUENCE [LARGE SCALE GENOMIC DNA]</scope>
    <source>
        <strain evidence="1 2">ATCC 700293</strain>
    </source>
</reference>
<gene>
    <name evidence="1" type="ORF">HMPREF9195_01632</name>
</gene>
<dbReference type="RefSeq" id="WP_016523569.1">
    <property type="nucleotide sequence ID" value="NZ_KE332517.1"/>
</dbReference>
<organism evidence="1 2">
    <name type="scientific">Treponema medium ATCC 700293</name>
    <dbReference type="NCBI Taxonomy" id="1125700"/>
    <lineage>
        <taxon>Bacteria</taxon>
        <taxon>Pseudomonadati</taxon>
        <taxon>Spirochaetota</taxon>
        <taxon>Spirochaetia</taxon>
        <taxon>Spirochaetales</taxon>
        <taxon>Treponemataceae</taxon>
        <taxon>Treponema</taxon>
    </lineage>
</organism>
<evidence type="ECO:0000313" key="2">
    <source>
        <dbReference type="Proteomes" id="UP000014634"/>
    </source>
</evidence>